<gene>
    <name evidence="8" type="ORF">I7I53_05820</name>
</gene>
<dbReference type="SUPFAM" id="SSF103473">
    <property type="entry name" value="MFS general substrate transporter"/>
    <property type="match status" value="1"/>
</dbReference>
<dbReference type="InterPro" id="IPR050360">
    <property type="entry name" value="MFS_Sugar_Transporters"/>
</dbReference>
<keyword evidence="3 6" id="KW-0812">Transmembrane</keyword>
<evidence type="ECO:0000313" key="9">
    <source>
        <dbReference type="Proteomes" id="UP000663419"/>
    </source>
</evidence>
<protein>
    <recommendedName>
        <fullName evidence="7">Major facilitator superfamily (MFS) profile domain-containing protein</fullName>
    </recommendedName>
</protein>
<dbReference type="Proteomes" id="UP000663419">
    <property type="component" value="Chromosome 5"/>
</dbReference>
<evidence type="ECO:0000256" key="2">
    <source>
        <dbReference type="ARBA" id="ARBA00010992"/>
    </source>
</evidence>
<dbReference type="VEuPathDB" id="FungiDB:I7I53_05820"/>
<keyword evidence="4 6" id="KW-1133">Transmembrane helix</keyword>
<name>A0A8A1LTE6_AJEC8</name>
<feature type="transmembrane region" description="Helical" evidence="6">
    <location>
        <begin position="92"/>
        <end position="114"/>
    </location>
</feature>
<feature type="domain" description="Major facilitator superfamily (MFS) profile" evidence="7">
    <location>
        <begin position="1"/>
        <end position="255"/>
    </location>
</feature>
<dbReference type="EMBL" id="CP069106">
    <property type="protein sequence ID" value="QSS57366.1"/>
    <property type="molecule type" value="Genomic_DNA"/>
</dbReference>
<dbReference type="Pfam" id="PF00083">
    <property type="entry name" value="Sugar_tr"/>
    <property type="match status" value="1"/>
</dbReference>
<dbReference type="GO" id="GO:0016020">
    <property type="term" value="C:membrane"/>
    <property type="evidence" value="ECO:0007669"/>
    <property type="project" value="UniProtKB-SubCell"/>
</dbReference>
<feature type="transmembrane region" description="Helical" evidence="6">
    <location>
        <begin position="230"/>
        <end position="251"/>
    </location>
</feature>
<accession>A0A8A1LTE6</accession>
<evidence type="ECO:0000256" key="1">
    <source>
        <dbReference type="ARBA" id="ARBA00004141"/>
    </source>
</evidence>
<dbReference type="Gene3D" id="1.20.1250.20">
    <property type="entry name" value="MFS general substrate transporter like domains"/>
    <property type="match status" value="1"/>
</dbReference>
<dbReference type="AlphaFoldDB" id="A0A8A1LTE6"/>
<keyword evidence="5 6" id="KW-0472">Membrane</keyword>
<evidence type="ECO:0000259" key="7">
    <source>
        <dbReference type="PROSITE" id="PS50850"/>
    </source>
</evidence>
<dbReference type="PANTHER" id="PTHR48022:SF8">
    <property type="entry name" value="MAJOR FACILITATOR SUPERFAMILY (MFS) PROFILE DOMAIN-CONTAINING PROTEIN-RELATED"/>
    <property type="match status" value="1"/>
</dbReference>
<dbReference type="PROSITE" id="PS50850">
    <property type="entry name" value="MFS"/>
    <property type="match status" value="1"/>
</dbReference>
<dbReference type="GO" id="GO:0005351">
    <property type="term" value="F:carbohydrate:proton symporter activity"/>
    <property type="evidence" value="ECO:0007669"/>
    <property type="project" value="TreeGrafter"/>
</dbReference>
<evidence type="ECO:0000256" key="4">
    <source>
        <dbReference type="ARBA" id="ARBA00022989"/>
    </source>
</evidence>
<dbReference type="InterPro" id="IPR020846">
    <property type="entry name" value="MFS_dom"/>
</dbReference>
<evidence type="ECO:0000256" key="3">
    <source>
        <dbReference type="ARBA" id="ARBA00022692"/>
    </source>
</evidence>
<reference evidence="8" key="1">
    <citation type="submission" date="2021-01" db="EMBL/GenBank/DDBJ databases">
        <title>Chromosome-level genome assembly of a human fungal pathogen reveals clustering of transcriptionally co-regulated genes.</title>
        <authorList>
            <person name="Voorhies M."/>
            <person name="Cohen S."/>
            <person name="Shea T.P."/>
            <person name="Petrus S."/>
            <person name="Munoz J.F."/>
            <person name="Poplawski S."/>
            <person name="Goldman W.E."/>
            <person name="Michael T."/>
            <person name="Cuomo C.A."/>
            <person name="Sil A."/>
            <person name="Beyhan S."/>
        </authorList>
    </citation>
    <scope>NUCLEOTIDE SEQUENCE</scope>
    <source>
        <strain evidence="8">H88</strain>
    </source>
</reference>
<dbReference type="InterPro" id="IPR005828">
    <property type="entry name" value="MFS_sugar_transport-like"/>
</dbReference>
<dbReference type="PROSITE" id="PS00216">
    <property type="entry name" value="SUGAR_TRANSPORT_1"/>
    <property type="match status" value="1"/>
</dbReference>
<dbReference type="InterPro" id="IPR005829">
    <property type="entry name" value="Sugar_transporter_CS"/>
</dbReference>
<feature type="transmembrane region" description="Helical" evidence="6">
    <location>
        <begin position="126"/>
        <end position="148"/>
    </location>
</feature>
<feature type="transmembrane region" description="Helical" evidence="6">
    <location>
        <begin position="160"/>
        <end position="179"/>
    </location>
</feature>
<comment type="similarity">
    <text evidence="2">Belongs to the major facilitator superfamily. Sugar transporter (TC 2.A.1.1) family.</text>
</comment>
<evidence type="ECO:0000256" key="5">
    <source>
        <dbReference type="ARBA" id="ARBA00023136"/>
    </source>
</evidence>
<sequence>MAKLRNLPSDHPYVQTEMTDIQAQLEREREATLGSHMFGPLKELFILPSNRYRVMIGLMSQLLSQWSGANSITIYAPGFFALLGTTGQSEKLFATAIFGVVKFVSSLVCALFLVDFLGRKRALGYGITLQFVSMLYVAIYLAVVPSIQSGFIPDGHSKRAGTVAIVSIYVSGVGWALGWNNIQYLINAEIFPLRVRSLATSMVMCFHFANQYGNSKAVPTMLLDTAMRPYGTFFFFAMVTLIGLVWMWFFLPETAGKSLEAMDEMFSLPWYIIGRKGAAITAGSGHAEAYRSGDVEKNPISSECREFVPRVKKEEENQ</sequence>
<proteinExistence type="inferred from homology"/>
<organism evidence="8 9">
    <name type="scientific">Ajellomyces capsulatus (strain H88)</name>
    <name type="common">Darling's disease fungus</name>
    <name type="synonym">Histoplasma capsulatum</name>
    <dbReference type="NCBI Taxonomy" id="544711"/>
    <lineage>
        <taxon>Eukaryota</taxon>
        <taxon>Fungi</taxon>
        <taxon>Dikarya</taxon>
        <taxon>Ascomycota</taxon>
        <taxon>Pezizomycotina</taxon>
        <taxon>Eurotiomycetes</taxon>
        <taxon>Eurotiomycetidae</taxon>
        <taxon>Onygenales</taxon>
        <taxon>Ajellomycetaceae</taxon>
        <taxon>Histoplasma</taxon>
    </lineage>
</organism>
<comment type="subcellular location">
    <subcellularLocation>
        <location evidence="1">Membrane</location>
        <topology evidence="1">Multi-pass membrane protein</topology>
    </subcellularLocation>
</comment>
<dbReference type="PANTHER" id="PTHR48022">
    <property type="entry name" value="PLASTIDIC GLUCOSE TRANSPORTER 4"/>
    <property type="match status" value="1"/>
</dbReference>
<evidence type="ECO:0000313" key="8">
    <source>
        <dbReference type="EMBL" id="QSS57366.1"/>
    </source>
</evidence>
<dbReference type="InterPro" id="IPR036259">
    <property type="entry name" value="MFS_trans_sf"/>
</dbReference>
<evidence type="ECO:0000256" key="6">
    <source>
        <dbReference type="SAM" id="Phobius"/>
    </source>
</evidence>